<evidence type="ECO:0000313" key="3">
    <source>
        <dbReference type="RefSeq" id="XP_009758512.1"/>
    </source>
</evidence>
<keyword evidence="2" id="KW-1185">Reference proteome</keyword>
<reference evidence="3" key="2">
    <citation type="submission" date="2025-08" db="UniProtKB">
        <authorList>
            <consortium name="RefSeq"/>
        </authorList>
    </citation>
    <scope>IDENTIFICATION</scope>
    <source>
        <tissue evidence="3">Leaf</tissue>
    </source>
</reference>
<gene>
    <name evidence="3" type="primary">LOC104211198</name>
</gene>
<protein>
    <submittedName>
        <fullName evidence="3">Uncharacterized protein LOC104211198</fullName>
    </submittedName>
</protein>
<dbReference type="STRING" id="4096.A0A1U7UQY6"/>
<evidence type="ECO:0000259" key="1">
    <source>
        <dbReference type="Pfam" id="PF07727"/>
    </source>
</evidence>
<organism evidence="2 3">
    <name type="scientific">Nicotiana sylvestris</name>
    <name type="common">Wood tobacco</name>
    <name type="synonym">South American tobacco</name>
    <dbReference type="NCBI Taxonomy" id="4096"/>
    <lineage>
        <taxon>Eukaryota</taxon>
        <taxon>Viridiplantae</taxon>
        <taxon>Streptophyta</taxon>
        <taxon>Embryophyta</taxon>
        <taxon>Tracheophyta</taxon>
        <taxon>Spermatophyta</taxon>
        <taxon>Magnoliopsida</taxon>
        <taxon>eudicotyledons</taxon>
        <taxon>Gunneridae</taxon>
        <taxon>Pentapetalae</taxon>
        <taxon>asterids</taxon>
        <taxon>lamiids</taxon>
        <taxon>Solanales</taxon>
        <taxon>Solanaceae</taxon>
        <taxon>Nicotianoideae</taxon>
        <taxon>Nicotianeae</taxon>
        <taxon>Nicotiana</taxon>
    </lineage>
</organism>
<dbReference type="Pfam" id="PF07727">
    <property type="entry name" value="RVT_2"/>
    <property type="match status" value="1"/>
</dbReference>
<proteinExistence type="predicted"/>
<evidence type="ECO:0000313" key="2">
    <source>
        <dbReference type="Proteomes" id="UP000189701"/>
    </source>
</evidence>
<sequence>MKDLGILKYFLGIEVCRSQKVIKLCQRKYALELIAELDLTGSKLALTPMEQNMKLIIIEYDKHCNINDDTGLADTLSQFMQSPKKPHLEATYRVVRYVKNESGLDVLMSVERTAERVGNQDSYSNTVVYR</sequence>
<dbReference type="AlphaFoldDB" id="A0A1U7UQY6"/>
<dbReference type="OrthoDB" id="1297869at2759"/>
<dbReference type="InterPro" id="IPR013103">
    <property type="entry name" value="RVT_2"/>
</dbReference>
<dbReference type="RefSeq" id="XP_009758512.1">
    <property type="nucleotide sequence ID" value="XM_009760210.1"/>
</dbReference>
<accession>A0A1U7UQY6</accession>
<name>A0A1U7UQY6_NICSY</name>
<feature type="domain" description="Reverse transcriptase Ty1/copia-type" evidence="1">
    <location>
        <begin position="1"/>
        <end position="50"/>
    </location>
</feature>
<dbReference type="eggNOG" id="KOG0017">
    <property type="taxonomic scope" value="Eukaryota"/>
</dbReference>
<dbReference type="Proteomes" id="UP000189701">
    <property type="component" value="Unplaced"/>
</dbReference>
<reference evidence="2" key="1">
    <citation type="journal article" date="2013" name="Genome Biol.">
        <title>Reference genomes and transcriptomes of Nicotiana sylvestris and Nicotiana tomentosiformis.</title>
        <authorList>
            <person name="Sierro N."/>
            <person name="Battey J.N."/>
            <person name="Ouadi S."/>
            <person name="Bovet L."/>
            <person name="Goepfert S."/>
            <person name="Bakaher N."/>
            <person name="Peitsch M.C."/>
            <person name="Ivanov N.V."/>
        </authorList>
    </citation>
    <scope>NUCLEOTIDE SEQUENCE [LARGE SCALE GENOMIC DNA]</scope>
</reference>